<dbReference type="EMBL" id="CM004469">
    <property type="protein sequence ID" value="OCT93164.1"/>
    <property type="molecule type" value="Genomic_DNA"/>
</dbReference>
<dbReference type="PANTHER" id="PTHR21301:SF13">
    <property type="match status" value="1"/>
</dbReference>
<accession>A0A974DJK4</accession>
<evidence type="ECO:0000259" key="1">
    <source>
        <dbReference type="Pfam" id="PF26215"/>
    </source>
</evidence>
<dbReference type="Pfam" id="PF26215">
    <property type="entry name" value="HTH_animal"/>
    <property type="match status" value="1"/>
</dbReference>
<evidence type="ECO:0000313" key="2">
    <source>
        <dbReference type="EMBL" id="OCT93164.1"/>
    </source>
</evidence>
<dbReference type="PANTHER" id="PTHR21301">
    <property type="entry name" value="REVERSE TRANSCRIPTASE"/>
    <property type="match status" value="1"/>
</dbReference>
<dbReference type="Proteomes" id="UP000694892">
    <property type="component" value="Chromosome 2S"/>
</dbReference>
<feature type="domain" description="Helix-turn-helix" evidence="1">
    <location>
        <begin position="236"/>
        <end position="291"/>
    </location>
</feature>
<evidence type="ECO:0000313" key="3">
    <source>
        <dbReference type="Proteomes" id="UP000694892"/>
    </source>
</evidence>
<gene>
    <name evidence="2" type="ORF">XELAEV_18016229mg</name>
</gene>
<sequence length="452" mass="52673">MRHTKVPSTECEKQTNLSTRTLNRTELDLLEKGLSFCPIKRFDLFDTIVDVNRFVRNILIKKHFYKDNKPDQLPQTTDISPPPKERFSTIDNKALDFKDVCSILTLEDLQHENNMIETKVGVETDNEGCNFRNKPPKGRPMVAGIGSLGLKAMSFHLDQYINYGTSLKDFRLEAIEFLLSHNFFLFDKQYYLQKQGTKMGAKFAPSYANLYMGCLASERNKATTSLYRKECAANTLLRATSSHPKHLIRNIPIDQFLRLRRLCSNSDTFVKEACQLRDRLLQRGYHLSLLIEAFKKALMTRNSLFHKETFRFRKNSKTPLNLDKPLCIFTYSPQYPMIKRIIEKKIPILKTDEKLNNILNSGCKFITRKNLTLSNMRSPSMINTEKESHPLRLMINGNFICGEKRCAVCPYMKKSDTFSDEIKQYINCNTRNLFDYMFEMSKSIRRKNFTQT</sequence>
<reference evidence="3" key="1">
    <citation type="journal article" date="2016" name="Nature">
        <title>Genome evolution in the allotetraploid frog Xenopus laevis.</title>
        <authorList>
            <person name="Session A.M."/>
            <person name="Uno Y."/>
            <person name="Kwon T."/>
            <person name="Chapman J.A."/>
            <person name="Toyoda A."/>
            <person name="Takahashi S."/>
            <person name="Fukui A."/>
            <person name="Hikosaka A."/>
            <person name="Suzuki A."/>
            <person name="Kondo M."/>
            <person name="van Heeringen S.J."/>
            <person name="Quigley I."/>
            <person name="Heinz S."/>
            <person name="Ogino H."/>
            <person name="Ochi H."/>
            <person name="Hellsten U."/>
            <person name="Lyons J.B."/>
            <person name="Simakov O."/>
            <person name="Putnam N."/>
            <person name="Stites J."/>
            <person name="Kuroki Y."/>
            <person name="Tanaka T."/>
            <person name="Michiue T."/>
            <person name="Watanabe M."/>
            <person name="Bogdanovic O."/>
            <person name="Lister R."/>
            <person name="Georgiou G."/>
            <person name="Paranjpe S.S."/>
            <person name="van Kruijsbergen I."/>
            <person name="Shu S."/>
            <person name="Carlson J."/>
            <person name="Kinoshita T."/>
            <person name="Ohta Y."/>
            <person name="Mawaribuchi S."/>
            <person name="Jenkins J."/>
            <person name="Grimwood J."/>
            <person name="Schmutz J."/>
            <person name="Mitros T."/>
            <person name="Mozaffari S.V."/>
            <person name="Suzuki Y."/>
            <person name="Haramoto Y."/>
            <person name="Yamamoto T.S."/>
            <person name="Takagi C."/>
            <person name="Heald R."/>
            <person name="Miller K."/>
            <person name="Haudenschild C."/>
            <person name="Kitzman J."/>
            <person name="Nakayama T."/>
            <person name="Izutsu Y."/>
            <person name="Robert J."/>
            <person name="Fortriede J."/>
            <person name="Burns K."/>
            <person name="Lotay V."/>
            <person name="Karimi K."/>
            <person name="Yasuoka Y."/>
            <person name="Dichmann D.S."/>
            <person name="Flajnik M.F."/>
            <person name="Houston D.W."/>
            <person name="Shendure J."/>
            <person name="DuPasquier L."/>
            <person name="Vize P.D."/>
            <person name="Zorn A.M."/>
            <person name="Ito M."/>
            <person name="Marcotte E.M."/>
            <person name="Wallingford J.B."/>
            <person name="Ito Y."/>
            <person name="Asashima M."/>
            <person name="Ueno N."/>
            <person name="Matsuda Y."/>
            <person name="Veenstra G.J."/>
            <person name="Fujiyama A."/>
            <person name="Harland R.M."/>
            <person name="Taira M."/>
            <person name="Rokhsar D.S."/>
        </authorList>
    </citation>
    <scope>NUCLEOTIDE SEQUENCE [LARGE SCALE GENOMIC DNA]</scope>
    <source>
        <strain evidence="3">J</strain>
    </source>
</reference>
<proteinExistence type="predicted"/>
<protein>
    <recommendedName>
        <fullName evidence="1">Helix-turn-helix domain-containing protein</fullName>
    </recommendedName>
</protein>
<dbReference type="InterPro" id="IPR058912">
    <property type="entry name" value="HTH_animal"/>
</dbReference>
<name>A0A974DJK4_XENLA</name>
<dbReference type="AlphaFoldDB" id="A0A974DJK4"/>
<organism evidence="2 3">
    <name type="scientific">Xenopus laevis</name>
    <name type="common">African clawed frog</name>
    <dbReference type="NCBI Taxonomy" id="8355"/>
    <lineage>
        <taxon>Eukaryota</taxon>
        <taxon>Metazoa</taxon>
        <taxon>Chordata</taxon>
        <taxon>Craniata</taxon>
        <taxon>Vertebrata</taxon>
        <taxon>Euteleostomi</taxon>
        <taxon>Amphibia</taxon>
        <taxon>Batrachia</taxon>
        <taxon>Anura</taxon>
        <taxon>Pipoidea</taxon>
        <taxon>Pipidae</taxon>
        <taxon>Xenopodinae</taxon>
        <taxon>Xenopus</taxon>
        <taxon>Xenopus</taxon>
    </lineage>
</organism>